<evidence type="ECO:0000256" key="7">
    <source>
        <dbReference type="ARBA" id="ARBA00022989"/>
    </source>
</evidence>
<evidence type="ECO:0000256" key="2">
    <source>
        <dbReference type="ARBA" id="ARBA00007695"/>
    </source>
</evidence>
<dbReference type="AlphaFoldDB" id="A0A8J5H0F8"/>
<gene>
    <name evidence="10" type="ORF">ZIOFF_026937</name>
</gene>
<keyword evidence="8" id="KW-0472">Membrane</keyword>
<feature type="signal peptide" evidence="9">
    <location>
        <begin position="1"/>
        <end position="28"/>
    </location>
</feature>
<dbReference type="PANTHER" id="PTHR21397">
    <property type="entry name" value="CHROMATIN COMPLEXES SUBUNIT BAP18-RELATED"/>
    <property type="match status" value="1"/>
</dbReference>
<keyword evidence="4" id="KW-0812">Transmembrane</keyword>
<proteinExistence type="inferred from homology"/>
<protein>
    <recommendedName>
        <fullName evidence="3">ER membrane protein complex subunit 10</fullName>
    </recommendedName>
</protein>
<keyword evidence="7" id="KW-1133">Transmembrane helix</keyword>
<keyword evidence="5 9" id="KW-0732">Signal</keyword>
<evidence type="ECO:0000256" key="4">
    <source>
        <dbReference type="ARBA" id="ARBA00022692"/>
    </source>
</evidence>
<evidence type="ECO:0000313" key="11">
    <source>
        <dbReference type="Proteomes" id="UP000734854"/>
    </source>
</evidence>
<name>A0A8J5H0F8_ZINOF</name>
<evidence type="ECO:0000313" key="10">
    <source>
        <dbReference type="EMBL" id="KAG6516472.1"/>
    </source>
</evidence>
<dbReference type="Pfam" id="PF21203">
    <property type="entry name" value="ECM10"/>
    <property type="match status" value="1"/>
</dbReference>
<dbReference type="EMBL" id="JACMSC010000007">
    <property type="protein sequence ID" value="KAG6516472.1"/>
    <property type="molecule type" value="Genomic_DNA"/>
</dbReference>
<dbReference type="Proteomes" id="UP000734854">
    <property type="component" value="Unassembled WGS sequence"/>
</dbReference>
<reference evidence="10 11" key="1">
    <citation type="submission" date="2020-08" db="EMBL/GenBank/DDBJ databases">
        <title>Plant Genome Project.</title>
        <authorList>
            <person name="Zhang R.-G."/>
        </authorList>
    </citation>
    <scope>NUCLEOTIDE SEQUENCE [LARGE SCALE GENOMIC DNA]</scope>
    <source>
        <tissue evidence="10">Rhizome</tissue>
    </source>
</reference>
<keyword evidence="6" id="KW-0256">Endoplasmic reticulum</keyword>
<comment type="similarity">
    <text evidence="2">Belongs to the EMC10 family.</text>
</comment>
<evidence type="ECO:0000256" key="3">
    <source>
        <dbReference type="ARBA" id="ARBA00020105"/>
    </source>
</evidence>
<organism evidence="10 11">
    <name type="scientific">Zingiber officinale</name>
    <name type="common">Ginger</name>
    <name type="synonym">Amomum zingiber</name>
    <dbReference type="NCBI Taxonomy" id="94328"/>
    <lineage>
        <taxon>Eukaryota</taxon>
        <taxon>Viridiplantae</taxon>
        <taxon>Streptophyta</taxon>
        <taxon>Embryophyta</taxon>
        <taxon>Tracheophyta</taxon>
        <taxon>Spermatophyta</taxon>
        <taxon>Magnoliopsida</taxon>
        <taxon>Liliopsida</taxon>
        <taxon>Zingiberales</taxon>
        <taxon>Zingiberaceae</taxon>
        <taxon>Zingiber</taxon>
    </lineage>
</organism>
<sequence length="350" mass="39140">MQSSEMAKTNRRLLSLRFFLAFLSISFAAGFQSDELMQDDEEFGLEGGRPAADPQLYIPTQTPVRRRPELDLLAGSSDSKSIQFSLEHELGTPGFSPAGTFTARLKSWSHGGQTLTKLRFSRNALTEEEKKAFKKLLKEDGYYTIRVPSNVLDPPGRDFVVSSVRARCIPREILDEHFIIHADGVNILAVNYGSAEACQYPRLLRYRQKLADEEAAWAYPGKLRAVILYSTQLTAAGSHFVALSSIELWCLPSHKRQPAKWSFTSYTVMKTSEQAPRTPTFAEKLLAVEEGVGEGVKPPEKTFWAKYWMYLVPLVFIVLNAMTQAMNMPPEEGAAGQAAQLAPSANVRRR</sequence>
<evidence type="ECO:0000256" key="9">
    <source>
        <dbReference type="SAM" id="SignalP"/>
    </source>
</evidence>
<evidence type="ECO:0000256" key="6">
    <source>
        <dbReference type="ARBA" id="ARBA00022824"/>
    </source>
</evidence>
<accession>A0A8J5H0F8</accession>
<comment type="subcellular location">
    <subcellularLocation>
        <location evidence="1">Endoplasmic reticulum membrane</location>
        <topology evidence="1">Single-pass type I membrane protein</topology>
    </subcellularLocation>
</comment>
<dbReference type="PANTHER" id="PTHR21397:SF4">
    <property type="entry name" value="ER MEMBRANE PROTEIN COMPLEX SUBUNIT 10"/>
    <property type="match status" value="1"/>
</dbReference>
<evidence type="ECO:0000256" key="1">
    <source>
        <dbReference type="ARBA" id="ARBA00004115"/>
    </source>
</evidence>
<evidence type="ECO:0000256" key="5">
    <source>
        <dbReference type="ARBA" id="ARBA00022729"/>
    </source>
</evidence>
<dbReference type="CDD" id="cd22209">
    <property type="entry name" value="EMC10"/>
    <property type="match status" value="1"/>
</dbReference>
<keyword evidence="11" id="KW-1185">Reference proteome</keyword>
<evidence type="ECO:0000256" key="8">
    <source>
        <dbReference type="ARBA" id="ARBA00023136"/>
    </source>
</evidence>
<comment type="caution">
    <text evidence="10">The sequence shown here is derived from an EMBL/GenBank/DDBJ whole genome shotgun (WGS) entry which is preliminary data.</text>
</comment>
<feature type="chain" id="PRO_5035146399" description="ER membrane protein complex subunit 10" evidence="9">
    <location>
        <begin position="29"/>
        <end position="350"/>
    </location>
</feature>
<dbReference type="GO" id="GO:0005789">
    <property type="term" value="C:endoplasmic reticulum membrane"/>
    <property type="evidence" value="ECO:0007669"/>
    <property type="project" value="UniProtKB-SubCell"/>
</dbReference>